<dbReference type="RefSeq" id="XP_002113826.1">
    <property type="nucleotide sequence ID" value="XM_002113790.1"/>
</dbReference>
<dbReference type="FunFam" id="2.10.25.10:FF:000033">
    <property type="entry name" value="Laminin subunit alpha 2"/>
    <property type="match status" value="1"/>
</dbReference>
<dbReference type="InParanoid" id="B3RZZ3"/>
<keyword evidence="14" id="KW-1185">Reference proteome</keyword>
<feature type="domain" description="Laminin IV type A" evidence="12">
    <location>
        <begin position="1"/>
        <end position="64"/>
    </location>
</feature>
<evidence type="ECO:0000256" key="6">
    <source>
        <dbReference type="ARBA" id="ARBA00022869"/>
    </source>
</evidence>
<dbReference type="PROSITE" id="PS51115">
    <property type="entry name" value="LAMININ_IVA"/>
    <property type="match status" value="2"/>
</dbReference>
<evidence type="ECO:0000256" key="5">
    <source>
        <dbReference type="ARBA" id="ARBA00022737"/>
    </source>
</evidence>
<feature type="disulfide bond" evidence="10">
    <location>
        <begin position="209"/>
        <end position="226"/>
    </location>
</feature>
<dbReference type="AlphaFoldDB" id="B3RZZ3"/>
<dbReference type="KEGG" id="tad:TRIADDRAFT_26220"/>
<keyword evidence="8" id="KW-0325">Glycoprotein</keyword>
<evidence type="ECO:0000256" key="7">
    <source>
        <dbReference type="ARBA" id="ARBA00023157"/>
    </source>
</evidence>
<proteinExistence type="predicted"/>
<dbReference type="Pfam" id="PF00053">
    <property type="entry name" value="EGF_laminin"/>
    <property type="match status" value="2"/>
</dbReference>
<accession>B3RZZ3</accession>
<dbReference type="GO" id="GO:0009887">
    <property type="term" value="P:animal organ morphogenesis"/>
    <property type="evidence" value="ECO:0000318"/>
    <property type="project" value="GO_Central"/>
</dbReference>
<dbReference type="EMBL" id="DS985246">
    <property type="protein sequence ID" value="EDV24300.1"/>
    <property type="molecule type" value="Genomic_DNA"/>
</dbReference>
<dbReference type="SMART" id="SM00281">
    <property type="entry name" value="LamB"/>
    <property type="match status" value="1"/>
</dbReference>
<dbReference type="SMART" id="SM00180">
    <property type="entry name" value="EGF_Lam"/>
    <property type="match status" value="4"/>
</dbReference>
<feature type="domain" description="Laminin EGF-like" evidence="11">
    <location>
        <begin position="94"/>
        <end position="144"/>
    </location>
</feature>
<feature type="disulfide bond" evidence="10">
    <location>
        <begin position="228"/>
        <end position="237"/>
    </location>
</feature>
<reference evidence="13 14" key="1">
    <citation type="journal article" date="2008" name="Nature">
        <title>The Trichoplax genome and the nature of placozoans.</title>
        <authorList>
            <person name="Srivastava M."/>
            <person name="Begovic E."/>
            <person name="Chapman J."/>
            <person name="Putnam N.H."/>
            <person name="Hellsten U."/>
            <person name="Kawashima T."/>
            <person name="Kuo A."/>
            <person name="Mitros T."/>
            <person name="Salamov A."/>
            <person name="Carpenter M.L."/>
            <person name="Signorovitch A.Y."/>
            <person name="Moreno M.A."/>
            <person name="Kamm K."/>
            <person name="Grimwood J."/>
            <person name="Schmutz J."/>
            <person name="Shapiro H."/>
            <person name="Grigoriev I.V."/>
            <person name="Buss L.W."/>
            <person name="Schierwater B."/>
            <person name="Dellaporta S.L."/>
            <person name="Rokhsar D.S."/>
        </authorList>
    </citation>
    <scope>NUCLEOTIDE SEQUENCE [LARGE SCALE GENOMIC DNA]</scope>
    <source>
        <strain evidence="13 14">Grell-BS-1999</strain>
    </source>
</reference>
<feature type="disulfide bond" evidence="10">
    <location>
        <begin position="207"/>
        <end position="219"/>
    </location>
</feature>
<evidence type="ECO:0000313" key="13">
    <source>
        <dbReference type="EMBL" id="EDV24300.1"/>
    </source>
</evidence>
<evidence type="ECO:0000256" key="1">
    <source>
        <dbReference type="ARBA" id="ARBA00004302"/>
    </source>
</evidence>
<organism evidence="13 14">
    <name type="scientific">Trichoplax adhaerens</name>
    <name type="common">Trichoplax reptans</name>
    <dbReference type="NCBI Taxonomy" id="10228"/>
    <lineage>
        <taxon>Eukaryota</taxon>
        <taxon>Metazoa</taxon>
        <taxon>Placozoa</taxon>
        <taxon>Uniplacotomia</taxon>
        <taxon>Trichoplacea</taxon>
        <taxon>Trichoplacidae</taxon>
        <taxon>Trichoplax</taxon>
    </lineage>
</organism>
<gene>
    <name evidence="13" type="ORF">TRIADDRAFT_26220</name>
</gene>
<dbReference type="CDD" id="cd00055">
    <property type="entry name" value="EGF_Lam"/>
    <property type="match status" value="3"/>
</dbReference>
<dbReference type="InterPro" id="IPR002049">
    <property type="entry name" value="LE_dom"/>
</dbReference>
<comment type="caution">
    <text evidence="10">Lacks conserved residue(s) required for the propagation of feature annotation.</text>
</comment>
<comment type="subcellular location">
    <subcellularLocation>
        <location evidence="1">Secreted</location>
        <location evidence="1">Extracellular space</location>
        <location evidence="1">Extracellular matrix</location>
        <location evidence="1">Basement membrane</location>
    </subcellularLocation>
</comment>
<dbReference type="OMA" id="ERCAPEY"/>
<feature type="disulfide bond" evidence="10">
    <location>
        <begin position="114"/>
        <end position="123"/>
    </location>
</feature>
<dbReference type="OrthoDB" id="10055367at2759"/>
<feature type="domain" description="Laminin EGF-like" evidence="11">
    <location>
        <begin position="512"/>
        <end position="561"/>
    </location>
</feature>
<dbReference type="STRING" id="10228.B3RZZ3"/>
<evidence type="ECO:0000259" key="11">
    <source>
        <dbReference type="PROSITE" id="PS50027"/>
    </source>
</evidence>
<keyword evidence="9 10" id="KW-0424">Laminin EGF-like domain</keyword>
<keyword evidence="3" id="KW-0272">Extracellular matrix</keyword>
<dbReference type="InterPro" id="IPR050440">
    <property type="entry name" value="Laminin/Netrin_ECM"/>
</dbReference>
<keyword evidence="5" id="KW-0677">Repeat</keyword>
<dbReference type="CTD" id="6755038"/>
<dbReference type="PANTHER" id="PTHR10574:SF444">
    <property type="entry name" value="BASEMENT MEMBRANE-SPECIFIC HEPARAN SULFATE PROTEOGLYCAN CORE PROTEIN"/>
    <property type="match status" value="1"/>
</dbReference>
<evidence type="ECO:0000256" key="8">
    <source>
        <dbReference type="ARBA" id="ARBA00023180"/>
    </source>
</evidence>
<sequence>QYWFLTNGSIATRAILLNILSNVRAILIRATHQPKMITTRIAKVSLTVLSDTDVGLGRASETENCTCPLGYEGTSCEKCSAGFKRTENGTCGPCFCYGHAVTCDFSGNGACIDCQHNTTGYHCDRCKPGFYGNATNGSPQACQSCPCPLTVASNRFSPTCFLATDGKPTCSNCANEYEGRNCERCAPGYTGNPNTPGGSCVDISLYCNCDMRGSLNYSCSPTTRQCFCKDNVEGIRCDRCKSGTFDLQATHSDGCLKCFCNGRANACSSAPYNRGNVSNNFCHFILLQNDINNFIFGNDQETYLGNQDGQYFSVNVSSNSLKFTRYMPDFNGTMYYWYLPNLFRGNKVVTAYGGQLRYAISYTDANNNANETSVSGPDVEIKGSGIILQYFDGRQQILAANSRHAFSIALTEKNWNLESTGDAATRDEVLLALADIEYIRIRAKYNQNWLTTSIFGIEMDNGFVGNSNRPSAHDVEVCSCSTGYIGTSCTECDAGYTLKDSSLRVRSECISCRCNGHSATCDTVVGTCTGCHFSTTGDHCEFCALGYYGNATVGTIDDCKPCPCPLNITSNRFSDTCTASNSGAINCTNCQPGYTGLDCGE</sequence>
<evidence type="ECO:0000259" key="12">
    <source>
        <dbReference type="PROSITE" id="PS51115"/>
    </source>
</evidence>
<dbReference type="eggNOG" id="KOG3509">
    <property type="taxonomic scope" value="Eukaryota"/>
</dbReference>
<evidence type="ECO:0000256" key="10">
    <source>
        <dbReference type="PROSITE-ProRule" id="PRU00460"/>
    </source>
</evidence>
<dbReference type="GeneID" id="6755038"/>
<feature type="domain" description="Laminin EGF-like" evidence="11">
    <location>
        <begin position="207"/>
        <end position="257"/>
    </location>
</feature>
<dbReference type="PROSITE" id="PS50027">
    <property type="entry name" value="EGF_LAM_2"/>
    <property type="match status" value="3"/>
</dbReference>
<dbReference type="InterPro" id="IPR056863">
    <property type="entry name" value="LMN_ATRN_NET-like_EGF"/>
</dbReference>
<dbReference type="Proteomes" id="UP000009022">
    <property type="component" value="Unassembled WGS sequence"/>
</dbReference>
<dbReference type="SUPFAM" id="SSF57196">
    <property type="entry name" value="EGF/Laminin"/>
    <property type="match status" value="4"/>
</dbReference>
<evidence type="ECO:0000256" key="3">
    <source>
        <dbReference type="ARBA" id="ARBA00022530"/>
    </source>
</evidence>
<dbReference type="Gene3D" id="2.10.25.10">
    <property type="entry name" value="Laminin"/>
    <property type="match status" value="4"/>
</dbReference>
<keyword evidence="4" id="KW-0732">Signal</keyword>
<dbReference type="PhylomeDB" id="B3RZZ3"/>
<evidence type="ECO:0008006" key="15">
    <source>
        <dbReference type="Google" id="ProtNLM"/>
    </source>
</evidence>
<dbReference type="GO" id="GO:0005604">
    <property type="term" value="C:basement membrane"/>
    <property type="evidence" value="ECO:0007669"/>
    <property type="project" value="UniProtKB-SubCell"/>
</dbReference>
<keyword evidence="2" id="KW-0964">Secreted</keyword>
<dbReference type="PANTHER" id="PTHR10574">
    <property type="entry name" value="NETRIN/LAMININ-RELATED"/>
    <property type="match status" value="1"/>
</dbReference>
<dbReference type="FunFam" id="2.10.25.10:FF:000407">
    <property type="entry name" value="Laminin subunit alpha-3"/>
    <property type="match status" value="1"/>
</dbReference>
<dbReference type="GO" id="GO:0009888">
    <property type="term" value="P:tissue development"/>
    <property type="evidence" value="ECO:0000318"/>
    <property type="project" value="GO_Central"/>
</dbReference>
<evidence type="ECO:0000313" key="14">
    <source>
        <dbReference type="Proteomes" id="UP000009022"/>
    </source>
</evidence>
<protein>
    <recommendedName>
        <fullName evidence="15">Laminin EGF-like domain-containing protein</fullName>
    </recommendedName>
</protein>
<dbReference type="PROSITE" id="PS01248">
    <property type="entry name" value="EGF_LAM_1"/>
    <property type="match status" value="3"/>
</dbReference>
<feature type="non-terminal residue" evidence="13">
    <location>
        <position position="1"/>
    </location>
</feature>
<dbReference type="Pfam" id="PF00052">
    <property type="entry name" value="Laminin_B"/>
    <property type="match status" value="2"/>
</dbReference>
<keyword evidence="7 10" id="KW-1015">Disulfide bond</keyword>
<dbReference type="InterPro" id="IPR000034">
    <property type="entry name" value="Laminin_IV"/>
</dbReference>
<evidence type="ECO:0000256" key="4">
    <source>
        <dbReference type="ARBA" id="ARBA00022729"/>
    </source>
</evidence>
<evidence type="ECO:0000256" key="9">
    <source>
        <dbReference type="ARBA" id="ARBA00023292"/>
    </source>
</evidence>
<keyword evidence="6" id="KW-0084">Basement membrane</keyword>
<dbReference type="FunFam" id="2.10.25.10:FF:000188">
    <property type="entry name" value="Laminin subunit gamma 2"/>
    <property type="match status" value="2"/>
</dbReference>
<evidence type="ECO:0000256" key="2">
    <source>
        <dbReference type="ARBA" id="ARBA00022525"/>
    </source>
</evidence>
<dbReference type="HOGENOM" id="CLU_454640_0_0_1"/>
<name>B3RZZ3_TRIAD</name>
<dbReference type="Pfam" id="PF24973">
    <property type="entry name" value="EGF_LMN_ATRN"/>
    <property type="match status" value="3"/>
</dbReference>
<feature type="disulfide bond" evidence="10">
    <location>
        <begin position="531"/>
        <end position="540"/>
    </location>
</feature>
<feature type="domain" description="Laminin IV type A" evidence="12">
    <location>
        <begin position="289"/>
        <end position="477"/>
    </location>
</feature>